<dbReference type="CDD" id="cd02968">
    <property type="entry name" value="SCO"/>
    <property type="match status" value="1"/>
</dbReference>
<feature type="domain" description="Thioredoxin" evidence="6">
    <location>
        <begin position="33"/>
        <end position="199"/>
    </location>
</feature>
<sequence length="199" mass="21067">MTNRRPALLAALALAACSPSAPDTSAAPATPPLAGARIGGPFTLVDQDGQQVSDRRFAGQYRIMYFGYTFCPDVCPTDMQTIGGAMKLLEASDPALAARIVPIFVTVDPTRDTPAVVKQFVTAFHPRIVGLTGSPAAIETVKKEFAIFSAKGDAAPGGGYLVNHSRQAYLMDPDGKPLALLPQDKGPQALADDIKRWAR</sequence>
<dbReference type="InterPro" id="IPR013766">
    <property type="entry name" value="Thioredoxin_domain"/>
</dbReference>
<gene>
    <name evidence="7" type="ORF">C8J24_1288</name>
</gene>
<dbReference type="PROSITE" id="PS51257">
    <property type="entry name" value="PROKAR_LIPOPROTEIN"/>
    <property type="match status" value="1"/>
</dbReference>
<keyword evidence="2 3" id="KW-0186">Copper</keyword>
<feature type="chain" id="PRO_5015574645" evidence="5">
    <location>
        <begin position="22"/>
        <end position="199"/>
    </location>
</feature>
<accession>A0A2T4YVR6</accession>
<feature type="binding site" evidence="3">
    <location>
        <position position="71"/>
    </location>
    <ligand>
        <name>Cu cation</name>
        <dbReference type="ChEBI" id="CHEBI:23378"/>
    </ligand>
</feature>
<keyword evidence="8" id="KW-1185">Reference proteome</keyword>
<dbReference type="FunFam" id="3.40.30.10:FF:000013">
    <property type="entry name" value="Blast:Protein SCO1 homolog, mitochondrial"/>
    <property type="match status" value="1"/>
</dbReference>
<proteinExistence type="inferred from homology"/>
<evidence type="ECO:0000256" key="5">
    <source>
        <dbReference type="SAM" id="SignalP"/>
    </source>
</evidence>
<dbReference type="GO" id="GO:0046872">
    <property type="term" value="F:metal ion binding"/>
    <property type="evidence" value="ECO:0007669"/>
    <property type="project" value="UniProtKB-KW"/>
</dbReference>
<dbReference type="PANTHER" id="PTHR12151:SF25">
    <property type="entry name" value="LINALOOL DEHYDRATASE_ISOMERASE DOMAIN-CONTAINING PROTEIN"/>
    <property type="match status" value="1"/>
</dbReference>
<dbReference type="RefSeq" id="WP_107931052.1">
    <property type="nucleotide sequence ID" value="NZ_JASPFS010000001.1"/>
</dbReference>
<protein>
    <submittedName>
        <fullName evidence="7">Protein SCO1/2</fullName>
    </submittedName>
</protein>
<evidence type="ECO:0000256" key="1">
    <source>
        <dbReference type="ARBA" id="ARBA00010996"/>
    </source>
</evidence>
<dbReference type="InterPro" id="IPR003782">
    <property type="entry name" value="SCO1/SenC"/>
</dbReference>
<evidence type="ECO:0000313" key="7">
    <source>
        <dbReference type="EMBL" id="PTM47883.1"/>
    </source>
</evidence>
<evidence type="ECO:0000256" key="2">
    <source>
        <dbReference type="ARBA" id="ARBA00023008"/>
    </source>
</evidence>
<keyword evidence="5" id="KW-0732">Signal</keyword>
<reference evidence="7 8" key="1">
    <citation type="submission" date="2018-04" db="EMBL/GenBank/DDBJ databases">
        <title>Genomic Encyclopedia of Type Strains, Phase III (KMG-III): the genomes of soil and plant-associated and newly described type strains.</title>
        <authorList>
            <person name="Whitman W."/>
        </authorList>
    </citation>
    <scope>NUCLEOTIDE SEQUENCE [LARGE SCALE GENOMIC DNA]</scope>
    <source>
        <strain evidence="7 8">NW12</strain>
    </source>
</reference>
<dbReference type="AlphaFoldDB" id="A0A2T4YVR6"/>
<organism evidence="7 8">
    <name type="scientific">Sphingomonas aerolata</name>
    <dbReference type="NCBI Taxonomy" id="185951"/>
    <lineage>
        <taxon>Bacteria</taxon>
        <taxon>Pseudomonadati</taxon>
        <taxon>Pseudomonadota</taxon>
        <taxon>Alphaproteobacteria</taxon>
        <taxon>Sphingomonadales</taxon>
        <taxon>Sphingomonadaceae</taxon>
        <taxon>Sphingomonas</taxon>
    </lineage>
</organism>
<dbReference type="SUPFAM" id="SSF52833">
    <property type="entry name" value="Thioredoxin-like"/>
    <property type="match status" value="1"/>
</dbReference>
<dbReference type="EMBL" id="PZZN01000001">
    <property type="protein sequence ID" value="PTM47883.1"/>
    <property type="molecule type" value="Genomic_DNA"/>
</dbReference>
<keyword evidence="4" id="KW-1015">Disulfide bond</keyword>
<evidence type="ECO:0000259" key="6">
    <source>
        <dbReference type="PROSITE" id="PS51352"/>
    </source>
</evidence>
<feature type="binding site" evidence="3">
    <location>
        <position position="75"/>
    </location>
    <ligand>
        <name>Cu cation</name>
        <dbReference type="ChEBI" id="CHEBI:23378"/>
    </ligand>
</feature>
<feature type="disulfide bond" description="Redox-active" evidence="4">
    <location>
        <begin position="71"/>
        <end position="75"/>
    </location>
</feature>
<evidence type="ECO:0000256" key="3">
    <source>
        <dbReference type="PIRSR" id="PIRSR603782-1"/>
    </source>
</evidence>
<dbReference type="PROSITE" id="PS51352">
    <property type="entry name" value="THIOREDOXIN_2"/>
    <property type="match status" value="1"/>
</dbReference>
<dbReference type="Proteomes" id="UP000240996">
    <property type="component" value="Unassembled WGS sequence"/>
</dbReference>
<dbReference type="PANTHER" id="PTHR12151">
    <property type="entry name" value="ELECTRON TRANSPORT PROTIN SCO1/SENC FAMILY MEMBER"/>
    <property type="match status" value="1"/>
</dbReference>
<feature type="signal peptide" evidence="5">
    <location>
        <begin position="1"/>
        <end position="21"/>
    </location>
</feature>
<dbReference type="Gene3D" id="3.40.30.10">
    <property type="entry name" value="Glutaredoxin"/>
    <property type="match status" value="1"/>
</dbReference>
<dbReference type="Pfam" id="PF02630">
    <property type="entry name" value="SCO1-SenC"/>
    <property type="match status" value="1"/>
</dbReference>
<dbReference type="InterPro" id="IPR036249">
    <property type="entry name" value="Thioredoxin-like_sf"/>
</dbReference>
<evidence type="ECO:0000313" key="8">
    <source>
        <dbReference type="Proteomes" id="UP000240996"/>
    </source>
</evidence>
<evidence type="ECO:0000256" key="4">
    <source>
        <dbReference type="PIRSR" id="PIRSR603782-2"/>
    </source>
</evidence>
<keyword evidence="3" id="KW-0479">Metal-binding</keyword>
<comment type="caution">
    <text evidence="7">The sequence shown here is derived from an EMBL/GenBank/DDBJ whole genome shotgun (WGS) entry which is preliminary data.</text>
</comment>
<comment type="similarity">
    <text evidence="1">Belongs to the SCO1/2 family.</text>
</comment>
<feature type="binding site" evidence="3">
    <location>
        <position position="164"/>
    </location>
    <ligand>
        <name>Cu cation</name>
        <dbReference type="ChEBI" id="CHEBI:23378"/>
    </ligand>
</feature>
<name>A0A2T4YVR6_9SPHN</name>